<keyword evidence="1" id="KW-0472">Membrane</keyword>
<dbReference type="Proteomes" id="UP000596742">
    <property type="component" value="Unassembled WGS sequence"/>
</dbReference>
<accession>A0A8B6G7V4</accession>
<proteinExistence type="predicted"/>
<evidence type="ECO:0000313" key="3">
    <source>
        <dbReference type="Proteomes" id="UP000596742"/>
    </source>
</evidence>
<comment type="caution">
    <text evidence="2">The sequence shown here is derived from an EMBL/GenBank/DDBJ whole genome shotgun (WGS) entry which is preliminary data.</text>
</comment>
<feature type="non-terminal residue" evidence="2">
    <location>
        <position position="53"/>
    </location>
</feature>
<reference evidence="2" key="1">
    <citation type="submission" date="2018-11" db="EMBL/GenBank/DDBJ databases">
        <authorList>
            <person name="Alioto T."/>
            <person name="Alioto T."/>
        </authorList>
    </citation>
    <scope>NUCLEOTIDE SEQUENCE</scope>
</reference>
<keyword evidence="3" id="KW-1185">Reference proteome</keyword>
<evidence type="ECO:0000256" key="1">
    <source>
        <dbReference type="SAM" id="Phobius"/>
    </source>
</evidence>
<gene>
    <name evidence="2" type="ORF">MGAL_10B059356</name>
</gene>
<feature type="transmembrane region" description="Helical" evidence="1">
    <location>
        <begin position="12"/>
        <end position="34"/>
    </location>
</feature>
<organism evidence="2 3">
    <name type="scientific">Mytilus galloprovincialis</name>
    <name type="common">Mediterranean mussel</name>
    <dbReference type="NCBI Taxonomy" id="29158"/>
    <lineage>
        <taxon>Eukaryota</taxon>
        <taxon>Metazoa</taxon>
        <taxon>Spiralia</taxon>
        <taxon>Lophotrochozoa</taxon>
        <taxon>Mollusca</taxon>
        <taxon>Bivalvia</taxon>
        <taxon>Autobranchia</taxon>
        <taxon>Pteriomorphia</taxon>
        <taxon>Mytilida</taxon>
        <taxon>Mytiloidea</taxon>
        <taxon>Mytilidae</taxon>
        <taxon>Mytilinae</taxon>
        <taxon>Mytilus</taxon>
    </lineage>
</organism>
<protein>
    <submittedName>
        <fullName evidence="2">Uncharacterized protein</fullName>
    </submittedName>
</protein>
<dbReference type="AlphaFoldDB" id="A0A8B6G7V4"/>
<evidence type="ECO:0000313" key="2">
    <source>
        <dbReference type="EMBL" id="VDI60081.1"/>
    </source>
</evidence>
<dbReference type="EMBL" id="UYJE01007996">
    <property type="protein sequence ID" value="VDI60081.1"/>
    <property type="molecule type" value="Genomic_DNA"/>
</dbReference>
<name>A0A8B6G7V4_MYTGA</name>
<keyword evidence="1" id="KW-1133">Transmembrane helix</keyword>
<keyword evidence="1" id="KW-0812">Transmembrane</keyword>
<sequence length="53" mass="5435">MVGVLEKETCSVVAIPGMAVMGITLGATASIVFVGQKITKEQGVDVQGNDENV</sequence>